<sequence>MMPPSNQGWPEDFGFRLGGDGPSYILSVVEGSSAHMAGLQPGDQVLEVDGQNVSTLSPLALVDMANTIKSVPPSIGVVSRMEQIDITPGPDGRFGFTIVGDSPLLVEDCLPSSPAGRCGLRAGDYVMEVNGLPVKQHEMAAAMIKASQGRTLRLGVLSINRWQRRSASASMKEAAGAAMTTPVNISTSGSTTATAPISPPRLSGESVRQDRKHKAQEFNKKVRLC</sequence>
<feature type="compositionally biased region" description="Polar residues" evidence="1">
    <location>
        <begin position="183"/>
        <end position="195"/>
    </location>
</feature>
<keyword evidence="3" id="KW-1185">Reference proteome</keyword>
<evidence type="ECO:0000313" key="3">
    <source>
        <dbReference type="Proteomes" id="UP000515152"/>
    </source>
</evidence>
<organism evidence="3 4">
    <name type="scientific">Clupea harengus</name>
    <name type="common">Atlantic herring</name>
    <dbReference type="NCBI Taxonomy" id="7950"/>
    <lineage>
        <taxon>Eukaryota</taxon>
        <taxon>Metazoa</taxon>
        <taxon>Chordata</taxon>
        <taxon>Craniata</taxon>
        <taxon>Vertebrata</taxon>
        <taxon>Euteleostomi</taxon>
        <taxon>Actinopterygii</taxon>
        <taxon>Neopterygii</taxon>
        <taxon>Teleostei</taxon>
        <taxon>Clupei</taxon>
        <taxon>Clupeiformes</taxon>
        <taxon>Clupeoidei</taxon>
        <taxon>Clupeidae</taxon>
        <taxon>Clupea</taxon>
    </lineage>
</organism>
<accession>A0A8M1KIP1</accession>
<feature type="domain" description="PDZ" evidence="2">
    <location>
        <begin position="83"/>
        <end position="147"/>
    </location>
</feature>
<evidence type="ECO:0000256" key="1">
    <source>
        <dbReference type="SAM" id="MobiDB-lite"/>
    </source>
</evidence>
<dbReference type="SMART" id="SM00228">
    <property type="entry name" value="PDZ"/>
    <property type="match status" value="2"/>
</dbReference>
<dbReference type="GO" id="GO:0005634">
    <property type="term" value="C:nucleus"/>
    <property type="evidence" value="ECO:0007669"/>
    <property type="project" value="TreeGrafter"/>
</dbReference>
<reference evidence="4" key="1">
    <citation type="submission" date="2025-08" db="UniProtKB">
        <authorList>
            <consortium name="RefSeq"/>
        </authorList>
    </citation>
    <scope>IDENTIFICATION</scope>
</reference>
<dbReference type="PANTHER" id="PTHR46848">
    <property type="entry name" value="REGULATOR OF G-PROTEIN SIGNALING 3"/>
    <property type="match status" value="1"/>
</dbReference>
<evidence type="ECO:0000313" key="4">
    <source>
        <dbReference type="RefSeq" id="XP_042563742.1"/>
    </source>
</evidence>
<feature type="domain" description="PDZ" evidence="2">
    <location>
        <begin position="1"/>
        <end position="83"/>
    </location>
</feature>
<dbReference type="InterPro" id="IPR001478">
    <property type="entry name" value="PDZ"/>
</dbReference>
<name>A0A8M1KIP1_CLUHA</name>
<dbReference type="GO" id="GO:0005886">
    <property type="term" value="C:plasma membrane"/>
    <property type="evidence" value="ECO:0007669"/>
    <property type="project" value="TreeGrafter"/>
</dbReference>
<protein>
    <submittedName>
        <fullName evidence="4">Delphilin-like</fullName>
    </submittedName>
</protein>
<dbReference type="Pfam" id="PF00595">
    <property type="entry name" value="PDZ"/>
    <property type="match status" value="2"/>
</dbReference>
<dbReference type="GeneID" id="122132905"/>
<gene>
    <name evidence="4" type="primary">LOC122132905</name>
</gene>
<dbReference type="KEGG" id="char:122132905"/>
<feature type="region of interest" description="Disordered" evidence="1">
    <location>
        <begin position="183"/>
        <end position="217"/>
    </location>
</feature>
<proteinExistence type="predicted"/>
<dbReference type="OrthoDB" id="410721at2759"/>
<evidence type="ECO:0000259" key="2">
    <source>
        <dbReference type="PROSITE" id="PS50106"/>
    </source>
</evidence>
<dbReference type="RefSeq" id="XP_042563742.1">
    <property type="nucleotide sequence ID" value="XM_042707808.1"/>
</dbReference>
<dbReference type="Proteomes" id="UP000515152">
    <property type="component" value="Chromosome 1"/>
</dbReference>
<dbReference type="PANTHER" id="PTHR46848:SF1">
    <property type="entry name" value="REGULATOR OF G-PROTEIN SIGNALING 3"/>
    <property type="match status" value="1"/>
</dbReference>
<dbReference type="AlphaFoldDB" id="A0A8M1KIP1"/>
<dbReference type="PROSITE" id="PS50106">
    <property type="entry name" value="PDZ"/>
    <property type="match status" value="2"/>
</dbReference>